<feature type="site" description="Important for substrate specificity" evidence="4">
    <location>
        <position position="78"/>
    </location>
</feature>
<keyword evidence="4" id="KW-0963">Cytoplasm</keyword>
<comment type="catalytic activity">
    <reaction evidence="4">
        <text>UTP + H2O = UMP + diphosphate + H(+)</text>
        <dbReference type="Rhea" id="RHEA:29395"/>
        <dbReference type="ChEBI" id="CHEBI:15377"/>
        <dbReference type="ChEBI" id="CHEBI:15378"/>
        <dbReference type="ChEBI" id="CHEBI:33019"/>
        <dbReference type="ChEBI" id="CHEBI:46398"/>
        <dbReference type="ChEBI" id="CHEBI:57865"/>
        <dbReference type="EC" id="3.6.1.9"/>
    </reaction>
</comment>
<accession>A0ABT0PCF8</accession>
<comment type="cofactor">
    <cofactor evidence="1 4">
        <name>a divalent metal cation</name>
        <dbReference type="ChEBI" id="CHEBI:60240"/>
    </cofactor>
</comment>
<dbReference type="Proteomes" id="UP001203338">
    <property type="component" value="Unassembled WGS sequence"/>
</dbReference>
<comment type="similarity">
    <text evidence="4">Belongs to the Maf family. YhdE subfamily.</text>
</comment>
<keyword evidence="3 4" id="KW-0546">Nucleotide metabolism</keyword>
<sequence>MANVSFLYLASRSPRRRELLTQAGIPFRLVDIEIDESVLENERAADYVERLARSKAEAGWAKLQDTGGAAAPVLAADTTVALGGKLLGKPENEDDAVESLMHLSGQTHDVLTGIALCGDLGDGLDVETQVVTTRVRFSHFSIEDARRYVATGEPMDKAGSYGIQGFGGTLVESIDGSYSNVVGLPLKETVELAGLFGVPYWQKLSGDQTV</sequence>
<keyword evidence="2 4" id="KW-0378">Hydrolase</keyword>
<dbReference type="SUPFAM" id="SSF52972">
    <property type="entry name" value="ITPase-like"/>
    <property type="match status" value="1"/>
</dbReference>
<dbReference type="Pfam" id="PF02545">
    <property type="entry name" value="Maf"/>
    <property type="match status" value="1"/>
</dbReference>
<dbReference type="PIRSF" id="PIRSF006305">
    <property type="entry name" value="Maf"/>
    <property type="match status" value="1"/>
</dbReference>
<feature type="active site" description="Proton acceptor" evidence="4">
    <location>
        <position position="77"/>
    </location>
</feature>
<dbReference type="InterPro" id="IPR003697">
    <property type="entry name" value="Maf-like"/>
</dbReference>
<reference evidence="5 6" key="1">
    <citation type="submission" date="2022-05" db="EMBL/GenBank/DDBJ databases">
        <authorList>
            <person name="Park J.-S."/>
        </authorList>
    </citation>
    <scope>NUCLEOTIDE SEQUENCE [LARGE SCALE GENOMIC DNA]</scope>
    <source>
        <strain evidence="5 6">2012CJ34-2</strain>
    </source>
</reference>
<keyword evidence="6" id="KW-1185">Reference proteome</keyword>
<dbReference type="CDD" id="cd00555">
    <property type="entry name" value="Maf"/>
    <property type="match status" value="1"/>
</dbReference>
<name>A0ABT0PCF8_9GAMM</name>
<dbReference type="Gene3D" id="3.90.950.10">
    <property type="match status" value="1"/>
</dbReference>
<evidence type="ECO:0000313" key="5">
    <source>
        <dbReference type="EMBL" id="MCL6268906.1"/>
    </source>
</evidence>
<proteinExistence type="inferred from homology"/>
<dbReference type="InterPro" id="IPR029001">
    <property type="entry name" value="ITPase-like_fam"/>
</dbReference>
<protein>
    <recommendedName>
        <fullName evidence="4">dTTP/UTP pyrophosphatase</fullName>
        <shortName evidence="4">dTTPase/UTPase</shortName>
        <ecNumber evidence="4">3.6.1.9</ecNumber>
    </recommendedName>
    <alternativeName>
        <fullName evidence="4">Nucleoside triphosphate pyrophosphatase</fullName>
    </alternativeName>
    <alternativeName>
        <fullName evidence="4">Nucleotide pyrophosphatase</fullName>
        <shortName evidence="4">Nucleotide PPase</shortName>
    </alternativeName>
</protein>
<comment type="function">
    <text evidence="4">Nucleoside triphosphate pyrophosphatase that hydrolyzes dTTP and UTP. May have a dual role in cell division arrest and in preventing the incorporation of modified nucleotides into cellular nucleic acids.</text>
</comment>
<feature type="site" description="Important for substrate specificity" evidence="4">
    <location>
        <position position="164"/>
    </location>
</feature>
<dbReference type="PANTHER" id="PTHR43213">
    <property type="entry name" value="BIFUNCTIONAL DTTP/UTP PYROPHOSPHATASE/METHYLTRANSFERASE PROTEIN-RELATED"/>
    <property type="match status" value="1"/>
</dbReference>
<gene>
    <name evidence="5" type="ORF">M3P05_02935</name>
</gene>
<evidence type="ECO:0000256" key="4">
    <source>
        <dbReference type="HAMAP-Rule" id="MF_00528"/>
    </source>
</evidence>
<feature type="site" description="Important for substrate specificity" evidence="4">
    <location>
        <position position="15"/>
    </location>
</feature>
<comment type="caution">
    <text evidence="4">Lacks conserved residue(s) required for the propagation of feature annotation.</text>
</comment>
<dbReference type="RefSeq" id="WP_249697740.1">
    <property type="nucleotide sequence ID" value="NZ_JAMFLX010000003.1"/>
</dbReference>
<dbReference type="NCBIfam" id="TIGR00172">
    <property type="entry name" value="maf"/>
    <property type="match status" value="1"/>
</dbReference>
<dbReference type="EC" id="3.6.1.9" evidence="4"/>
<evidence type="ECO:0000256" key="1">
    <source>
        <dbReference type="ARBA" id="ARBA00001968"/>
    </source>
</evidence>
<evidence type="ECO:0000313" key="6">
    <source>
        <dbReference type="Proteomes" id="UP001203338"/>
    </source>
</evidence>
<dbReference type="EMBL" id="JAMFLX010000003">
    <property type="protein sequence ID" value="MCL6268906.1"/>
    <property type="molecule type" value="Genomic_DNA"/>
</dbReference>
<evidence type="ECO:0000256" key="3">
    <source>
        <dbReference type="ARBA" id="ARBA00023080"/>
    </source>
</evidence>
<comment type="subcellular location">
    <subcellularLocation>
        <location evidence="4">Cytoplasm</location>
    </subcellularLocation>
</comment>
<dbReference type="HAMAP" id="MF_00528">
    <property type="entry name" value="Maf"/>
    <property type="match status" value="1"/>
</dbReference>
<dbReference type="PANTHER" id="PTHR43213:SF5">
    <property type="entry name" value="BIFUNCTIONAL DTTP_UTP PYROPHOSPHATASE_METHYLTRANSFERASE PROTEIN-RELATED"/>
    <property type="match status" value="1"/>
</dbReference>
<evidence type="ECO:0000256" key="2">
    <source>
        <dbReference type="ARBA" id="ARBA00022801"/>
    </source>
</evidence>
<comment type="catalytic activity">
    <reaction evidence="4">
        <text>dTTP + H2O = dTMP + diphosphate + H(+)</text>
        <dbReference type="Rhea" id="RHEA:28534"/>
        <dbReference type="ChEBI" id="CHEBI:15377"/>
        <dbReference type="ChEBI" id="CHEBI:15378"/>
        <dbReference type="ChEBI" id="CHEBI:33019"/>
        <dbReference type="ChEBI" id="CHEBI:37568"/>
        <dbReference type="ChEBI" id="CHEBI:63528"/>
        <dbReference type="EC" id="3.6.1.9"/>
    </reaction>
</comment>
<organism evidence="5 6">
    <name type="scientific">Parendozoicomonas callyspongiae</name>
    <dbReference type="NCBI Taxonomy" id="2942213"/>
    <lineage>
        <taxon>Bacteria</taxon>
        <taxon>Pseudomonadati</taxon>
        <taxon>Pseudomonadota</taxon>
        <taxon>Gammaproteobacteria</taxon>
        <taxon>Oceanospirillales</taxon>
        <taxon>Endozoicomonadaceae</taxon>
        <taxon>Parendozoicomonas</taxon>
    </lineage>
</organism>
<comment type="caution">
    <text evidence="5">The sequence shown here is derived from an EMBL/GenBank/DDBJ whole genome shotgun (WGS) entry which is preliminary data.</text>
</comment>